<proteinExistence type="predicted"/>
<organism evidence="1 2">
    <name type="scientific">Roseobacter phage CRP-804</name>
    <dbReference type="NCBI Taxonomy" id="3072850"/>
    <lineage>
        <taxon>Viruses</taxon>
        <taxon>Duplodnaviria</taxon>
        <taxon>Heunggongvirae</taxon>
        <taxon>Uroviricota</taxon>
        <taxon>Caudoviricetes</taxon>
        <taxon>Autographivirales</taxon>
        <taxon>Autographivirales incertae sedis</taxon>
        <taxon>Triteiavirus</taxon>
        <taxon>Triteiavirus CRP804</taxon>
    </lineage>
</organism>
<name>A0AAX3ZW07_9CAUD</name>
<accession>A0AAX3ZW07</accession>
<gene>
    <name evidence="1" type="ORF">CRP804_gp47</name>
</gene>
<dbReference type="Proteomes" id="UP001301871">
    <property type="component" value="Segment"/>
</dbReference>
<evidence type="ECO:0000313" key="2">
    <source>
        <dbReference type="Proteomes" id="UP001301871"/>
    </source>
</evidence>
<sequence length="86" mass="9866">MTRNVNGPNKKKKRTVNEKTDNVIELNIPTKEDIEAMELQEEIFEEFGNNGLFTVQMVSAVFGDLYEEIQELKDRVETLEGLSDDS</sequence>
<keyword evidence="2" id="KW-1185">Reference proteome</keyword>
<evidence type="ECO:0000313" key="1">
    <source>
        <dbReference type="EMBL" id="WMM94925.1"/>
    </source>
</evidence>
<reference evidence="1 2" key="1">
    <citation type="submission" date="2023-08" db="EMBL/GenBank/DDBJ databases">
        <authorList>
            <person name="Du S."/>
            <person name="Wu Z."/>
            <person name="Wu Y."/>
            <person name="Yang M."/>
            <person name="Shao J."/>
            <person name="Liu H."/>
            <person name="Zhao Y."/>
            <person name="Zhang Z."/>
        </authorList>
    </citation>
    <scope>NUCLEOTIDE SEQUENCE [LARGE SCALE GENOMIC DNA]</scope>
</reference>
<protein>
    <submittedName>
        <fullName evidence="1">Uncharacterized protein</fullName>
    </submittedName>
</protein>
<dbReference type="EMBL" id="OR420734">
    <property type="protein sequence ID" value="WMM94925.1"/>
    <property type="molecule type" value="Genomic_DNA"/>
</dbReference>